<evidence type="ECO:0000256" key="1">
    <source>
        <dbReference type="SAM" id="SignalP"/>
    </source>
</evidence>
<organism evidence="2 3">
    <name type="scientific">Oxalobacter vibrioformis</name>
    <dbReference type="NCBI Taxonomy" id="933080"/>
    <lineage>
        <taxon>Bacteria</taxon>
        <taxon>Pseudomonadati</taxon>
        <taxon>Pseudomonadota</taxon>
        <taxon>Betaproteobacteria</taxon>
        <taxon>Burkholderiales</taxon>
        <taxon>Oxalobacteraceae</taxon>
        <taxon>Oxalobacter</taxon>
    </lineage>
</organism>
<dbReference type="Proteomes" id="UP001156215">
    <property type="component" value="Chromosome"/>
</dbReference>
<evidence type="ECO:0000313" key="2">
    <source>
        <dbReference type="EMBL" id="WAW09643.1"/>
    </source>
</evidence>
<keyword evidence="1" id="KW-0732">Signal</keyword>
<proteinExistence type="predicted"/>
<accession>A0A9E9P347</accession>
<dbReference type="EMBL" id="CP098242">
    <property type="protein sequence ID" value="WAW09643.1"/>
    <property type="molecule type" value="Genomic_DNA"/>
</dbReference>
<evidence type="ECO:0008006" key="4">
    <source>
        <dbReference type="Google" id="ProtNLM"/>
    </source>
</evidence>
<dbReference type="KEGG" id="ovb:NB640_10455"/>
<reference evidence="2" key="1">
    <citation type="journal article" date="2022" name="Front. Microbiol.">
        <title>New perspectives on an old grouping: The genomic and phenotypic variability of Oxalobacter formigenes and the implications for calcium oxalate stone prevention.</title>
        <authorList>
            <person name="Chmiel J.A."/>
            <person name="Carr C."/>
            <person name="Stuivenberg G.A."/>
            <person name="Venema R."/>
            <person name="Chanyi R.M."/>
            <person name="Al K.F."/>
            <person name="Giguere D."/>
            <person name="Say H."/>
            <person name="Akouris P.P."/>
            <person name="Dominguez Romero S.A."/>
            <person name="Kwong A."/>
            <person name="Tai V."/>
            <person name="Koval S.F."/>
            <person name="Razvi H."/>
            <person name="Bjazevic J."/>
            <person name="Burton J.P."/>
        </authorList>
    </citation>
    <scope>NUCLEOTIDE SEQUENCE</scope>
    <source>
        <strain evidence="2">WoOx3</strain>
    </source>
</reference>
<dbReference type="AlphaFoldDB" id="A0A9E9P347"/>
<gene>
    <name evidence="2" type="ORF">NB640_10455</name>
</gene>
<keyword evidence="3" id="KW-1185">Reference proteome</keyword>
<sequence>MMMKRLAGMLLVMAGLFFSGLAAADGTVFDTAGHEKVSGIRILVTSPKGFGAHEHMDGYVVQEFTRKSGELEENLMLQLVDLDEEDAKAGFALPGSPPAEERQQYWRRPMAFLPTATVQEISDVTADGRPAVFMAVTMRPSAEDEMRYVRIQTLNIYDNGRGVILTCSVSGPPSEKAAVDKLYATSANMACKSFFDSVKLLPEKRRGD</sequence>
<name>A0A9E9P347_9BURK</name>
<feature type="signal peptide" evidence="1">
    <location>
        <begin position="1"/>
        <end position="24"/>
    </location>
</feature>
<dbReference type="RefSeq" id="WP_269308646.1">
    <property type="nucleotide sequence ID" value="NZ_CP098242.1"/>
</dbReference>
<feature type="chain" id="PRO_5039162348" description="Secreted protein" evidence="1">
    <location>
        <begin position="25"/>
        <end position="208"/>
    </location>
</feature>
<protein>
    <recommendedName>
        <fullName evidence="4">Secreted protein</fullName>
    </recommendedName>
</protein>
<evidence type="ECO:0000313" key="3">
    <source>
        <dbReference type="Proteomes" id="UP001156215"/>
    </source>
</evidence>